<proteinExistence type="predicted"/>
<feature type="domain" description="HTH cro/C1-type" evidence="2">
    <location>
        <begin position="9"/>
        <end position="63"/>
    </location>
</feature>
<accession>A0A2N8LBD4</accession>
<evidence type="ECO:0000313" key="4">
    <source>
        <dbReference type="Proteomes" id="UP000235963"/>
    </source>
</evidence>
<dbReference type="PANTHER" id="PTHR46558">
    <property type="entry name" value="TRACRIPTIONAL REGULATORY PROTEIN-RELATED-RELATED"/>
    <property type="match status" value="1"/>
</dbReference>
<protein>
    <recommendedName>
        <fullName evidence="2">HTH cro/C1-type domain-containing protein</fullName>
    </recommendedName>
</protein>
<dbReference type="Proteomes" id="UP000235963">
    <property type="component" value="Unassembled WGS sequence"/>
</dbReference>
<name>A0A2N8LBD4_9STRE</name>
<dbReference type="OrthoDB" id="2236632at2"/>
<dbReference type="InterPro" id="IPR001387">
    <property type="entry name" value="Cro/C1-type_HTH"/>
</dbReference>
<dbReference type="GO" id="GO:0003677">
    <property type="term" value="F:DNA binding"/>
    <property type="evidence" value="ECO:0007669"/>
    <property type="project" value="UniProtKB-KW"/>
</dbReference>
<dbReference type="Pfam" id="PF01381">
    <property type="entry name" value="HTH_3"/>
    <property type="match status" value="1"/>
</dbReference>
<dbReference type="PANTHER" id="PTHR46558:SF11">
    <property type="entry name" value="HTH-TYPE TRANSCRIPTIONAL REGULATOR XRE"/>
    <property type="match status" value="1"/>
</dbReference>
<dbReference type="CDD" id="cd00093">
    <property type="entry name" value="HTH_XRE"/>
    <property type="match status" value="1"/>
</dbReference>
<comment type="caution">
    <text evidence="3">The sequence shown here is derived from an EMBL/GenBank/DDBJ whole genome shotgun (WGS) entry which is preliminary data.</text>
</comment>
<reference evidence="3 4" key="1">
    <citation type="submission" date="2015-12" db="EMBL/GenBank/DDBJ databases">
        <title>Streptococcus penaeicida sp. nov.</title>
        <authorList>
            <person name="Gomez-Gil B."/>
            <person name="Morales-Covarrubias M."/>
        </authorList>
    </citation>
    <scope>NUCLEOTIDE SEQUENCE [LARGE SCALE GENOMIC DNA]</scope>
    <source>
        <strain evidence="3 4">CAIM 1838</strain>
    </source>
</reference>
<gene>
    <name evidence="3" type="ORF">AT575_06035</name>
</gene>
<dbReference type="RefSeq" id="WP_102777602.1">
    <property type="nucleotide sequence ID" value="NZ_CBCSGP010000007.1"/>
</dbReference>
<dbReference type="EMBL" id="LOCM01000024">
    <property type="protein sequence ID" value="PND47465.1"/>
    <property type="molecule type" value="Genomic_DNA"/>
</dbReference>
<dbReference type="SUPFAM" id="SSF47413">
    <property type="entry name" value="lambda repressor-like DNA-binding domains"/>
    <property type="match status" value="1"/>
</dbReference>
<dbReference type="AlphaFoldDB" id="A0A2N8LBD4"/>
<keyword evidence="1" id="KW-0238">DNA-binding</keyword>
<dbReference type="InterPro" id="IPR010982">
    <property type="entry name" value="Lambda_DNA-bd_dom_sf"/>
</dbReference>
<sequence>MEVNFKTRLQELRKAKRLTQEELANKINVTKLTISNWENGKHQIKSEKAQEIADVFDVSLQYLLGYDVPKKAIPYETYTPREYNAWEEYNELGLDETELKFEIYEELRNKRNFNSVFLEIISNYSLSNKDDQKAIRQLAKTTAKANSGYSVGYKDNDK</sequence>
<evidence type="ECO:0000256" key="1">
    <source>
        <dbReference type="ARBA" id="ARBA00023125"/>
    </source>
</evidence>
<keyword evidence="4" id="KW-1185">Reference proteome</keyword>
<evidence type="ECO:0000313" key="3">
    <source>
        <dbReference type="EMBL" id="PND47465.1"/>
    </source>
</evidence>
<dbReference type="SMART" id="SM00530">
    <property type="entry name" value="HTH_XRE"/>
    <property type="match status" value="1"/>
</dbReference>
<dbReference type="PROSITE" id="PS50943">
    <property type="entry name" value="HTH_CROC1"/>
    <property type="match status" value="1"/>
</dbReference>
<evidence type="ECO:0000259" key="2">
    <source>
        <dbReference type="PROSITE" id="PS50943"/>
    </source>
</evidence>
<organism evidence="3 4">
    <name type="scientific">Streptococcus penaeicida</name>
    <dbReference type="NCBI Taxonomy" id="1765960"/>
    <lineage>
        <taxon>Bacteria</taxon>
        <taxon>Bacillati</taxon>
        <taxon>Bacillota</taxon>
        <taxon>Bacilli</taxon>
        <taxon>Lactobacillales</taxon>
        <taxon>Streptococcaceae</taxon>
        <taxon>Streptococcus</taxon>
    </lineage>
</organism>
<dbReference type="Gene3D" id="1.10.260.40">
    <property type="entry name" value="lambda repressor-like DNA-binding domains"/>
    <property type="match status" value="1"/>
</dbReference>